<evidence type="ECO:0000313" key="2">
    <source>
        <dbReference type="EMBL" id="GBO07109.1"/>
    </source>
</evidence>
<name>A0A4Y2U284_ARAVE</name>
<dbReference type="EMBL" id="BGPR01033243">
    <property type="protein sequence ID" value="GBO07109.1"/>
    <property type="molecule type" value="Genomic_DNA"/>
</dbReference>
<accession>A0A4Y2U284</accession>
<organism evidence="2 3">
    <name type="scientific">Araneus ventricosus</name>
    <name type="common">Orbweaver spider</name>
    <name type="synonym">Epeira ventricosa</name>
    <dbReference type="NCBI Taxonomy" id="182803"/>
    <lineage>
        <taxon>Eukaryota</taxon>
        <taxon>Metazoa</taxon>
        <taxon>Ecdysozoa</taxon>
        <taxon>Arthropoda</taxon>
        <taxon>Chelicerata</taxon>
        <taxon>Arachnida</taxon>
        <taxon>Araneae</taxon>
        <taxon>Araneomorphae</taxon>
        <taxon>Entelegynae</taxon>
        <taxon>Araneoidea</taxon>
        <taxon>Araneidae</taxon>
        <taxon>Araneus</taxon>
    </lineage>
</organism>
<dbReference type="Proteomes" id="UP000499080">
    <property type="component" value="Unassembled WGS sequence"/>
</dbReference>
<gene>
    <name evidence="2" type="ORF">AVEN_166316_1</name>
</gene>
<evidence type="ECO:0000313" key="3">
    <source>
        <dbReference type="Proteomes" id="UP000499080"/>
    </source>
</evidence>
<dbReference type="AlphaFoldDB" id="A0A4Y2U284"/>
<protein>
    <submittedName>
        <fullName evidence="2">Uncharacterized protein</fullName>
    </submittedName>
</protein>
<feature type="region of interest" description="Disordered" evidence="1">
    <location>
        <begin position="1"/>
        <end position="20"/>
    </location>
</feature>
<comment type="caution">
    <text evidence="2">The sequence shown here is derived from an EMBL/GenBank/DDBJ whole genome shotgun (WGS) entry which is preliminary data.</text>
</comment>
<evidence type="ECO:0000256" key="1">
    <source>
        <dbReference type="SAM" id="MobiDB-lite"/>
    </source>
</evidence>
<sequence>MEHRVAFHSERQKRAKSKRLEHEQVIASDVALRSISPKQDGLVARALSVYQAVWPMAAHEAKQDGLVARVPAVYQAFWPMAAHEVY</sequence>
<keyword evidence="3" id="KW-1185">Reference proteome</keyword>
<reference evidence="2 3" key="1">
    <citation type="journal article" date="2019" name="Sci. Rep.">
        <title>Orb-weaving spider Araneus ventricosus genome elucidates the spidroin gene catalogue.</title>
        <authorList>
            <person name="Kono N."/>
            <person name="Nakamura H."/>
            <person name="Ohtoshi R."/>
            <person name="Moran D.A.P."/>
            <person name="Shinohara A."/>
            <person name="Yoshida Y."/>
            <person name="Fujiwara M."/>
            <person name="Mori M."/>
            <person name="Tomita M."/>
            <person name="Arakawa K."/>
        </authorList>
    </citation>
    <scope>NUCLEOTIDE SEQUENCE [LARGE SCALE GENOMIC DNA]</scope>
</reference>
<proteinExistence type="predicted"/>